<evidence type="ECO:0000313" key="1">
    <source>
        <dbReference type="EMBL" id="EEY69532.1"/>
    </source>
</evidence>
<organism evidence="1 2">
    <name type="scientific">Phytophthora infestans (strain T30-4)</name>
    <name type="common">Potato late blight agent</name>
    <dbReference type="NCBI Taxonomy" id="403677"/>
    <lineage>
        <taxon>Eukaryota</taxon>
        <taxon>Sar</taxon>
        <taxon>Stramenopiles</taxon>
        <taxon>Oomycota</taxon>
        <taxon>Peronosporomycetes</taxon>
        <taxon>Peronosporales</taxon>
        <taxon>Peronosporaceae</taxon>
        <taxon>Phytophthora</taxon>
    </lineage>
</organism>
<dbReference type="GeneID" id="9476478"/>
<dbReference type="VEuPathDB" id="FungiDB:PITG_18838"/>
<accession>D0NZH5</accession>
<dbReference type="OrthoDB" id="6109at2759"/>
<keyword evidence="2" id="KW-1185">Reference proteome</keyword>
<dbReference type="Gene3D" id="3.40.50.300">
    <property type="entry name" value="P-loop containing nucleotide triphosphate hydrolases"/>
    <property type="match status" value="1"/>
</dbReference>
<evidence type="ECO:0000313" key="2">
    <source>
        <dbReference type="Proteomes" id="UP000006643"/>
    </source>
</evidence>
<dbReference type="HOGENOM" id="CLU_1698979_0_0_1"/>
<protein>
    <submittedName>
        <fullName evidence="1">Uncharacterized protein</fullName>
    </submittedName>
</protein>
<dbReference type="KEGG" id="pif:PITG_18838"/>
<sequence>MSALQTERQQRLYAFKADDSNLFAFLLTTRSGGIGVNLLLGLTTQASARVDPETRCGIMPFRRESMELAFYEEDDDEEEKKIGELVDESKNRGVTTDMKNTLNALLDKSGKVGAKLKRSHMSGHTPNDITVREFPLLLRQVDIAGKVIDLAFLDG</sequence>
<reference evidence="2" key="1">
    <citation type="journal article" date="2009" name="Nature">
        <title>Genome sequence and analysis of the Irish potato famine pathogen Phytophthora infestans.</title>
        <authorList>
            <consortium name="The Broad Institute Genome Sequencing Platform"/>
            <person name="Haas B.J."/>
            <person name="Kamoun S."/>
            <person name="Zody M.C."/>
            <person name="Jiang R.H."/>
            <person name="Handsaker R.E."/>
            <person name="Cano L.M."/>
            <person name="Grabherr M."/>
            <person name="Kodira C.D."/>
            <person name="Raffaele S."/>
            <person name="Torto-Alalibo T."/>
            <person name="Bozkurt T.O."/>
            <person name="Ah-Fong A.M."/>
            <person name="Alvarado L."/>
            <person name="Anderson V.L."/>
            <person name="Armstrong M.R."/>
            <person name="Avrova A."/>
            <person name="Baxter L."/>
            <person name="Beynon J."/>
            <person name="Boevink P.C."/>
            <person name="Bollmann S.R."/>
            <person name="Bos J.I."/>
            <person name="Bulone V."/>
            <person name="Cai G."/>
            <person name="Cakir C."/>
            <person name="Carrington J.C."/>
            <person name="Chawner M."/>
            <person name="Conti L."/>
            <person name="Costanzo S."/>
            <person name="Ewan R."/>
            <person name="Fahlgren N."/>
            <person name="Fischbach M.A."/>
            <person name="Fugelstad J."/>
            <person name="Gilroy E.M."/>
            <person name="Gnerre S."/>
            <person name="Green P.J."/>
            <person name="Grenville-Briggs L.J."/>
            <person name="Griffith J."/>
            <person name="Grunwald N.J."/>
            <person name="Horn K."/>
            <person name="Horner N.R."/>
            <person name="Hu C.H."/>
            <person name="Huitema E."/>
            <person name="Jeong D.H."/>
            <person name="Jones A.M."/>
            <person name="Jones J.D."/>
            <person name="Jones R.W."/>
            <person name="Karlsson E.K."/>
            <person name="Kunjeti S.G."/>
            <person name="Lamour K."/>
            <person name="Liu Z."/>
            <person name="Ma L."/>
            <person name="Maclean D."/>
            <person name="Chibucos M.C."/>
            <person name="McDonald H."/>
            <person name="McWalters J."/>
            <person name="Meijer H.J."/>
            <person name="Morgan W."/>
            <person name="Morris P.F."/>
            <person name="Munro C.A."/>
            <person name="O'Neill K."/>
            <person name="Ospina-Giraldo M."/>
            <person name="Pinzon A."/>
            <person name="Pritchard L."/>
            <person name="Ramsahoye B."/>
            <person name="Ren Q."/>
            <person name="Restrepo S."/>
            <person name="Roy S."/>
            <person name="Sadanandom A."/>
            <person name="Savidor A."/>
            <person name="Schornack S."/>
            <person name="Schwartz D.C."/>
            <person name="Schumann U.D."/>
            <person name="Schwessinger B."/>
            <person name="Seyer L."/>
            <person name="Sharpe T."/>
            <person name="Silvar C."/>
            <person name="Song J."/>
            <person name="Studholme D.J."/>
            <person name="Sykes S."/>
            <person name="Thines M."/>
            <person name="van de Vondervoort P.J."/>
            <person name="Phuntumart V."/>
            <person name="Wawra S."/>
            <person name="Weide R."/>
            <person name="Win J."/>
            <person name="Young C."/>
            <person name="Zhou S."/>
            <person name="Fry W."/>
            <person name="Meyers B.C."/>
            <person name="van West P."/>
            <person name="Ristaino J."/>
            <person name="Govers F."/>
            <person name="Birch P.R."/>
            <person name="Whisson S.C."/>
            <person name="Judelson H.S."/>
            <person name="Nusbaum C."/>
        </authorList>
    </citation>
    <scope>NUCLEOTIDE SEQUENCE [LARGE SCALE GENOMIC DNA]</scope>
    <source>
        <strain evidence="2">T30-4</strain>
    </source>
</reference>
<dbReference type="AlphaFoldDB" id="D0NZH5"/>
<gene>
    <name evidence="1" type="ORF">PITG_18838</name>
</gene>
<dbReference type="STRING" id="403677.D0NZH5"/>
<proteinExistence type="predicted"/>
<dbReference type="Proteomes" id="UP000006643">
    <property type="component" value="Unassembled WGS sequence"/>
</dbReference>
<name>D0NZH5_PHYIT</name>
<dbReference type="EMBL" id="DS028199">
    <property type="protein sequence ID" value="EEY69532.1"/>
    <property type="molecule type" value="Genomic_DNA"/>
</dbReference>
<dbReference type="InParanoid" id="D0NZH5"/>
<dbReference type="InterPro" id="IPR027417">
    <property type="entry name" value="P-loop_NTPase"/>
</dbReference>
<dbReference type="RefSeq" id="XP_002997244.1">
    <property type="nucleotide sequence ID" value="XM_002997198.1"/>
</dbReference>